<dbReference type="PANTHER" id="PTHR33217">
    <property type="entry name" value="TRANSPOSASE FOR INSERTION SEQUENCE ELEMENT IS1081"/>
    <property type="match status" value="1"/>
</dbReference>
<gene>
    <name evidence="7" type="ORF">DWW57_12835</name>
</gene>
<protein>
    <recommendedName>
        <fullName evidence="6">Mutator family transposase</fullName>
    </recommendedName>
</protein>
<dbReference type="GO" id="GO:0006313">
    <property type="term" value="P:DNA transposition"/>
    <property type="evidence" value="ECO:0007669"/>
    <property type="project" value="UniProtKB-UniRule"/>
</dbReference>
<name>A0A412TNC9_9BACT</name>
<evidence type="ECO:0000256" key="6">
    <source>
        <dbReference type="RuleBase" id="RU365089"/>
    </source>
</evidence>
<keyword evidence="4 6" id="KW-0238">DNA-binding</keyword>
<dbReference type="GO" id="GO:0004803">
    <property type="term" value="F:transposase activity"/>
    <property type="evidence" value="ECO:0007669"/>
    <property type="project" value="UniProtKB-UniRule"/>
</dbReference>
<dbReference type="Proteomes" id="UP000284243">
    <property type="component" value="Unassembled WGS sequence"/>
</dbReference>
<evidence type="ECO:0000313" key="8">
    <source>
        <dbReference type="Proteomes" id="UP000284243"/>
    </source>
</evidence>
<dbReference type="AlphaFoldDB" id="A0A412TNC9"/>
<evidence type="ECO:0000256" key="2">
    <source>
        <dbReference type="ARBA" id="ARBA00010961"/>
    </source>
</evidence>
<dbReference type="PANTHER" id="PTHR33217:SF8">
    <property type="entry name" value="MUTATOR FAMILY TRANSPOSASE"/>
    <property type="match status" value="1"/>
</dbReference>
<sequence>MSEIISEITNGEEGLQGLVKQGLESLMLSERSLHNTAHEDVSNGYRERRVCHGGKVFELRVPRSRNSNFYPMLLGVLKDQEEEAQKLVSSLYCSGLTTEQVGKIYEQFYGKHYSKSQVSRLLNTAHEDVNAWLARKLETRYPILYINATYVLTRRDECVSNEAYYTVLGVKEDRTREVLTVVNFPTESATNWKEVFEDLKERGVAVVNLLVCDGLSGIENTLADTFPKADLQLYTVHLKRNIAGKVKPGDKKQVLEELKQICSPDQWDTTLEKAFEKFKEFIRRWQKNYPQLKRYQHERYRFYFTYFKYEREIRGMIYTTNWIERLNRDYKRIINMRGAMPNPQAVILLMGTVAQKADIYKYPIYNFLESSLFY</sequence>
<reference evidence="7 8" key="1">
    <citation type="submission" date="2018-08" db="EMBL/GenBank/DDBJ databases">
        <title>A genome reference for cultivated species of the human gut microbiota.</title>
        <authorList>
            <person name="Zou Y."/>
            <person name="Xue W."/>
            <person name="Luo G."/>
        </authorList>
    </citation>
    <scope>NUCLEOTIDE SEQUENCE [LARGE SCALE GENOMIC DNA]</scope>
    <source>
        <strain evidence="7 8">AF16-14</strain>
    </source>
</reference>
<dbReference type="InterPro" id="IPR001207">
    <property type="entry name" value="Transposase_mutator"/>
</dbReference>
<dbReference type="Pfam" id="PF00872">
    <property type="entry name" value="Transposase_mut"/>
    <property type="match status" value="1"/>
</dbReference>
<proteinExistence type="inferred from homology"/>
<organism evidence="7 8">
    <name type="scientific">Odoribacter splanchnicus</name>
    <dbReference type="NCBI Taxonomy" id="28118"/>
    <lineage>
        <taxon>Bacteria</taxon>
        <taxon>Pseudomonadati</taxon>
        <taxon>Bacteroidota</taxon>
        <taxon>Bacteroidia</taxon>
        <taxon>Bacteroidales</taxon>
        <taxon>Odoribacteraceae</taxon>
        <taxon>Odoribacter</taxon>
    </lineage>
</organism>
<keyword evidence="6" id="KW-0814">Transposable element</keyword>
<dbReference type="EMBL" id="QRYC01000019">
    <property type="protein sequence ID" value="RGU55246.1"/>
    <property type="molecule type" value="Genomic_DNA"/>
</dbReference>
<dbReference type="GO" id="GO:0003677">
    <property type="term" value="F:DNA binding"/>
    <property type="evidence" value="ECO:0007669"/>
    <property type="project" value="UniProtKB-UniRule"/>
</dbReference>
<keyword evidence="3 6" id="KW-0815">Transposition</keyword>
<comment type="function">
    <text evidence="1 6">Required for the transposition of the insertion element.</text>
</comment>
<dbReference type="NCBIfam" id="NF033543">
    <property type="entry name" value="transpos_IS256"/>
    <property type="match status" value="1"/>
</dbReference>
<comment type="similarity">
    <text evidence="2 6">Belongs to the transposase mutator family.</text>
</comment>
<evidence type="ECO:0000256" key="4">
    <source>
        <dbReference type="ARBA" id="ARBA00023125"/>
    </source>
</evidence>
<evidence type="ECO:0000256" key="3">
    <source>
        <dbReference type="ARBA" id="ARBA00022578"/>
    </source>
</evidence>
<evidence type="ECO:0000256" key="5">
    <source>
        <dbReference type="ARBA" id="ARBA00023172"/>
    </source>
</evidence>
<keyword evidence="5 6" id="KW-0233">DNA recombination</keyword>
<dbReference type="RefSeq" id="WP_118160560.1">
    <property type="nucleotide sequence ID" value="NZ_JBBNFH010000018.1"/>
</dbReference>
<evidence type="ECO:0000256" key="1">
    <source>
        <dbReference type="ARBA" id="ARBA00002190"/>
    </source>
</evidence>
<comment type="caution">
    <text evidence="7">The sequence shown here is derived from an EMBL/GenBank/DDBJ whole genome shotgun (WGS) entry which is preliminary data.</text>
</comment>
<evidence type="ECO:0000313" key="7">
    <source>
        <dbReference type="EMBL" id="RGU55246.1"/>
    </source>
</evidence>
<accession>A0A412TNC9</accession>